<keyword evidence="5 6" id="KW-0472">Membrane</keyword>
<dbReference type="InterPro" id="IPR036938">
    <property type="entry name" value="PAP2/HPO_sf"/>
</dbReference>
<dbReference type="GO" id="GO:0016020">
    <property type="term" value="C:membrane"/>
    <property type="evidence" value="ECO:0007669"/>
    <property type="project" value="UniProtKB-SubCell"/>
</dbReference>
<feature type="transmembrane region" description="Helical" evidence="6">
    <location>
        <begin position="99"/>
        <end position="124"/>
    </location>
</feature>
<organism evidence="8 9">
    <name type="scientific">Porphyridium purpureum</name>
    <name type="common">Red alga</name>
    <name type="synonym">Porphyridium cruentum</name>
    <dbReference type="NCBI Taxonomy" id="35688"/>
    <lineage>
        <taxon>Eukaryota</taxon>
        <taxon>Rhodophyta</taxon>
        <taxon>Bangiophyceae</taxon>
        <taxon>Porphyridiales</taxon>
        <taxon>Porphyridiaceae</taxon>
        <taxon>Porphyridium</taxon>
    </lineage>
</organism>
<feature type="transmembrane region" description="Helical" evidence="6">
    <location>
        <begin position="25"/>
        <end position="45"/>
    </location>
</feature>
<evidence type="ECO:0000256" key="4">
    <source>
        <dbReference type="ARBA" id="ARBA00022989"/>
    </source>
</evidence>
<comment type="subcellular location">
    <subcellularLocation>
        <location evidence="1">Membrane</location>
        <topology evidence="1">Multi-pass membrane protein</topology>
    </subcellularLocation>
</comment>
<keyword evidence="4 6" id="KW-1133">Transmembrane helix</keyword>
<feature type="domain" description="Phosphatidic acid phosphatase type 2/haloperoxidase" evidence="7">
    <location>
        <begin position="105"/>
        <end position="278"/>
    </location>
</feature>
<evidence type="ECO:0000256" key="5">
    <source>
        <dbReference type="ARBA" id="ARBA00023136"/>
    </source>
</evidence>
<gene>
    <name evidence="8" type="ORF">FVE85_6208</name>
</gene>
<reference evidence="9" key="1">
    <citation type="journal article" date="2019" name="Nat. Commun.">
        <title>Expansion of phycobilisome linker gene families in mesophilic red algae.</title>
        <authorList>
            <person name="Lee J."/>
            <person name="Kim D."/>
            <person name="Bhattacharya D."/>
            <person name="Yoon H.S."/>
        </authorList>
    </citation>
    <scope>NUCLEOTIDE SEQUENCE [LARGE SCALE GENOMIC DNA]</scope>
    <source>
        <strain evidence="9">CCMP 1328</strain>
    </source>
</reference>
<evidence type="ECO:0000259" key="7">
    <source>
        <dbReference type="SMART" id="SM00014"/>
    </source>
</evidence>
<dbReference type="OMA" id="ENTIANW"/>
<dbReference type="InterPro" id="IPR000326">
    <property type="entry name" value="PAP2/HPO"/>
</dbReference>
<name>A0A5J4Z727_PORPP</name>
<dbReference type="SMART" id="SM00014">
    <property type="entry name" value="acidPPc"/>
    <property type="match status" value="1"/>
</dbReference>
<evidence type="ECO:0000256" key="2">
    <source>
        <dbReference type="ARBA" id="ARBA00008816"/>
    </source>
</evidence>
<feature type="transmembrane region" description="Helical" evidence="6">
    <location>
        <begin position="224"/>
        <end position="244"/>
    </location>
</feature>
<dbReference type="Proteomes" id="UP000324585">
    <property type="component" value="Unassembled WGS sequence"/>
</dbReference>
<sequence>MARSTPEEYTIRSVRWRPLLRQLPWGSFFAAVVAFGLGSLGMTFIEPRQIIWVLDDPRLAYPMKENTIANWLAVVGVFFFFILYVPVVEIVMLRRENRCMTIIIFQIFVFASTFVECFLSTVFFQQFTSVLTGMLRPDWYARCQPAEMNGTLLCTSADTDTIKDGRKSFFSGHASSSAVSMAILSMYLVYAWYFRKAQKRGAGPTEAYSSSRDYSQRKESRAHWLFHELTDALMFLLTAMPAFWLIGVGLSRVVDYRHAREDVVGGWFIGLFFAVVEFPRYVALSKDGATNLEHILGISRANGVLSPKTDSTDVEMGMPNGEGSPSALAQVEVEEQTSFVTAPDYEAAAAV</sequence>
<dbReference type="Pfam" id="PF01569">
    <property type="entry name" value="PAP2"/>
    <property type="match status" value="1"/>
</dbReference>
<evidence type="ECO:0000313" key="8">
    <source>
        <dbReference type="EMBL" id="KAA8498623.1"/>
    </source>
</evidence>
<evidence type="ECO:0000256" key="1">
    <source>
        <dbReference type="ARBA" id="ARBA00004141"/>
    </source>
</evidence>
<accession>A0A5J4Z727</accession>
<evidence type="ECO:0000256" key="6">
    <source>
        <dbReference type="SAM" id="Phobius"/>
    </source>
</evidence>
<dbReference type="GO" id="GO:0006644">
    <property type="term" value="P:phospholipid metabolic process"/>
    <property type="evidence" value="ECO:0007669"/>
    <property type="project" value="InterPro"/>
</dbReference>
<dbReference type="AlphaFoldDB" id="A0A5J4Z727"/>
<feature type="transmembrane region" description="Helical" evidence="6">
    <location>
        <begin position="264"/>
        <end position="283"/>
    </location>
</feature>
<evidence type="ECO:0000313" key="9">
    <source>
        <dbReference type="Proteomes" id="UP000324585"/>
    </source>
</evidence>
<dbReference type="GO" id="GO:0008195">
    <property type="term" value="F:phosphatidate phosphatase activity"/>
    <property type="evidence" value="ECO:0007669"/>
    <property type="project" value="TreeGrafter"/>
</dbReference>
<feature type="transmembrane region" description="Helical" evidence="6">
    <location>
        <begin position="68"/>
        <end position="87"/>
    </location>
</feature>
<dbReference type="PANTHER" id="PTHR10165:SF35">
    <property type="entry name" value="RE23632P"/>
    <property type="match status" value="1"/>
</dbReference>
<dbReference type="GO" id="GO:0046839">
    <property type="term" value="P:phospholipid dephosphorylation"/>
    <property type="evidence" value="ECO:0007669"/>
    <property type="project" value="TreeGrafter"/>
</dbReference>
<dbReference type="Gene3D" id="1.20.144.10">
    <property type="entry name" value="Phosphatidic acid phosphatase type 2/haloperoxidase"/>
    <property type="match status" value="1"/>
</dbReference>
<dbReference type="PANTHER" id="PTHR10165">
    <property type="entry name" value="LIPID PHOSPHATE PHOSPHATASE"/>
    <property type="match status" value="1"/>
</dbReference>
<evidence type="ECO:0000256" key="3">
    <source>
        <dbReference type="ARBA" id="ARBA00022692"/>
    </source>
</evidence>
<keyword evidence="3 6" id="KW-0812">Transmembrane</keyword>
<comment type="similarity">
    <text evidence="2">Belongs to the PA-phosphatase related phosphoesterase family.</text>
</comment>
<proteinExistence type="inferred from homology"/>
<protein>
    <submittedName>
        <fullName evidence="8">Phospholipid phosphatase 5</fullName>
    </submittedName>
</protein>
<dbReference type="InterPro" id="IPR043216">
    <property type="entry name" value="PAP-like"/>
</dbReference>
<dbReference type="EMBL" id="VRMN01000001">
    <property type="protein sequence ID" value="KAA8498623.1"/>
    <property type="molecule type" value="Genomic_DNA"/>
</dbReference>
<comment type="caution">
    <text evidence="8">The sequence shown here is derived from an EMBL/GenBank/DDBJ whole genome shotgun (WGS) entry which is preliminary data.</text>
</comment>
<dbReference type="SUPFAM" id="SSF48317">
    <property type="entry name" value="Acid phosphatase/Vanadium-dependent haloperoxidase"/>
    <property type="match status" value="1"/>
</dbReference>
<feature type="transmembrane region" description="Helical" evidence="6">
    <location>
        <begin position="174"/>
        <end position="193"/>
    </location>
</feature>
<dbReference type="OrthoDB" id="10030083at2759"/>
<keyword evidence="9" id="KW-1185">Reference proteome</keyword>